<dbReference type="GO" id="GO:0015937">
    <property type="term" value="P:coenzyme A biosynthetic process"/>
    <property type="evidence" value="ECO:0007669"/>
    <property type="project" value="UniProtKB-UniRule"/>
</dbReference>
<dbReference type="GO" id="GO:0005737">
    <property type="term" value="C:cytoplasm"/>
    <property type="evidence" value="ECO:0007669"/>
    <property type="project" value="UniProtKB-SubCell"/>
</dbReference>
<dbReference type="SUPFAM" id="SSF52540">
    <property type="entry name" value="P-loop containing nucleoside triphosphate hydrolases"/>
    <property type="match status" value="1"/>
</dbReference>
<dbReference type="HAMAP" id="MF_00376">
    <property type="entry name" value="Dephospho_CoA_kinase"/>
    <property type="match status" value="1"/>
</dbReference>
<dbReference type="EC" id="2.7.1.24" evidence="3 4"/>
<feature type="binding site" evidence="3">
    <location>
        <begin position="48"/>
        <end position="53"/>
    </location>
    <ligand>
        <name>ATP</name>
        <dbReference type="ChEBI" id="CHEBI:30616"/>
    </ligand>
</feature>
<keyword evidence="2 3" id="KW-0067">ATP-binding</keyword>
<dbReference type="NCBIfam" id="TIGR00152">
    <property type="entry name" value="dephospho-CoA kinase"/>
    <property type="match status" value="1"/>
</dbReference>
<comment type="catalytic activity">
    <reaction evidence="3">
        <text>3'-dephospho-CoA + ATP = ADP + CoA + H(+)</text>
        <dbReference type="Rhea" id="RHEA:18245"/>
        <dbReference type="ChEBI" id="CHEBI:15378"/>
        <dbReference type="ChEBI" id="CHEBI:30616"/>
        <dbReference type="ChEBI" id="CHEBI:57287"/>
        <dbReference type="ChEBI" id="CHEBI:57328"/>
        <dbReference type="ChEBI" id="CHEBI:456216"/>
        <dbReference type="EC" id="2.7.1.24"/>
    </reaction>
</comment>
<sequence>MCWRCSSKKWKTPSSWQCLWLSMPIKEIHGMPSNNANTIVIGLTGGIGSGKSTVSEILHRQFNLPVVDADQMAHLITAPGGKALPLIVEAFGKEVLTASGELNRELLRKRMVRDPGVKKQLEAIQYPILQREILDAIEAYRCQGVPAVIYDCPMFFQTHQEQYVDRIAVVVCRKSTRIDRIVRRDHIDRDLAGRMLDLQMSDQEMVSRADIVIDNSRDTLTLEQNIRLIKII</sequence>
<comment type="pathway">
    <text evidence="3">Cofactor biosynthesis; coenzyme A biosynthesis; CoA from (R)-pantothenate: step 5/5.</text>
</comment>
<keyword evidence="1 3" id="KW-0547">Nucleotide-binding</keyword>
<dbReference type="Gene3D" id="3.40.50.300">
    <property type="entry name" value="P-loop containing nucleotide triphosphate hydrolases"/>
    <property type="match status" value="1"/>
</dbReference>
<accession>A0A6L5GT84</accession>
<protein>
    <recommendedName>
        <fullName evidence="3 4">Dephospho-CoA kinase</fullName>
        <ecNumber evidence="3 4">2.7.1.24</ecNumber>
    </recommendedName>
    <alternativeName>
        <fullName evidence="3">Dephosphocoenzyme A kinase</fullName>
    </alternativeName>
</protein>
<proteinExistence type="inferred from homology"/>
<comment type="caution">
    <text evidence="5">The sequence shown here is derived from an EMBL/GenBank/DDBJ whole genome shotgun (WGS) entry which is preliminary data.</text>
</comment>
<dbReference type="PANTHER" id="PTHR10695:SF46">
    <property type="entry name" value="BIFUNCTIONAL COENZYME A SYNTHASE-RELATED"/>
    <property type="match status" value="1"/>
</dbReference>
<evidence type="ECO:0000256" key="1">
    <source>
        <dbReference type="ARBA" id="ARBA00022741"/>
    </source>
</evidence>
<organism evidence="5 6">
    <name type="scientific">Candidatus Pseudoramibacter fermentans</name>
    <dbReference type="NCBI Taxonomy" id="2594427"/>
    <lineage>
        <taxon>Bacteria</taxon>
        <taxon>Bacillati</taxon>
        <taxon>Bacillota</taxon>
        <taxon>Clostridia</taxon>
        <taxon>Eubacteriales</taxon>
        <taxon>Eubacteriaceae</taxon>
        <taxon>Pseudoramibacter</taxon>
    </lineage>
</organism>
<dbReference type="GO" id="GO:0004140">
    <property type="term" value="F:dephospho-CoA kinase activity"/>
    <property type="evidence" value="ECO:0007669"/>
    <property type="project" value="UniProtKB-UniRule"/>
</dbReference>
<dbReference type="Proteomes" id="UP000473648">
    <property type="component" value="Unassembled WGS sequence"/>
</dbReference>
<dbReference type="InterPro" id="IPR027417">
    <property type="entry name" value="P-loop_NTPase"/>
</dbReference>
<dbReference type="CDD" id="cd02022">
    <property type="entry name" value="DPCK"/>
    <property type="match status" value="1"/>
</dbReference>
<dbReference type="GO" id="GO:0005524">
    <property type="term" value="F:ATP binding"/>
    <property type="evidence" value="ECO:0007669"/>
    <property type="project" value="UniProtKB-UniRule"/>
</dbReference>
<dbReference type="AlphaFoldDB" id="A0A6L5GT84"/>
<keyword evidence="3 5" id="KW-0808">Transferase</keyword>
<dbReference type="UniPathway" id="UPA00241">
    <property type="reaction ID" value="UER00356"/>
</dbReference>
<keyword evidence="3 5" id="KW-0418">Kinase</keyword>
<gene>
    <name evidence="3" type="primary">coaE</name>
    <name evidence="5" type="ORF">FRC53_06495</name>
</gene>
<dbReference type="EMBL" id="VOGB01000004">
    <property type="protein sequence ID" value="MQM73056.1"/>
    <property type="molecule type" value="Genomic_DNA"/>
</dbReference>
<comment type="function">
    <text evidence="3">Catalyzes the phosphorylation of the 3'-hydroxyl group of dephosphocoenzyme A to form coenzyme A.</text>
</comment>
<dbReference type="PANTHER" id="PTHR10695">
    <property type="entry name" value="DEPHOSPHO-COA KINASE-RELATED"/>
    <property type="match status" value="1"/>
</dbReference>
<evidence type="ECO:0000256" key="2">
    <source>
        <dbReference type="ARBA" id="ARBA00022840"/>
    </source>
</evidence>
<dbReference type="PROSITE" id="PS51219">
    <property type="entry name" value="DPCK"/>
    <property type="match status" value="1"/>
</dbReference>
<keyword evidence="3" id="KW-0173">Coenzyme A biosynthesis</keyword>
<comment type="subcellular location">
    <subcellularLocation>
        <location evidence="3">Cytoplasm</location>
    </subcellularLocation>
</comment>
<evidence type="ECO:0000313" key="5">
    <source>
        <dbReference type="EMBL" id="MQM73056.1"/>
    </source>
</evidence>
<keyword evidence="6" id="KW-1185">Reference proteome</keyword>
<dbReference type="Pfam" id="PF01121">
    <property type="entry name" value="CoaE"/>
    <property type="match status" value="1"/>
</dbReference>
<evidence type="ECO:0000313" key="6">
    <source>
        <dbReference type="Proteomes" id="UP000473648"/>
    </source>
</evidence>
<name>A0A6L5GT84_9FIRM</name>
<reference evidence="5" key="1">
    <citation type="journal article" date="2020" name="Appl. Environ. Microbiol.">
        <title>Medium-Chain Fatty Acid Synthesis by 'Candidatus Weimeria bifida' gen. nov., sp. nov., and 'Candidatus Pseudoramibacter fermentans' sp. nov.</title>
        <authorList>
            <person name="Scarborough M.J."/>
            <person name="Myers K.S."/>
            <person name="Donohue T.J."/>
            <person name="Noguera D.R."/>
        </authorList>
    </citation>
    <scope>NUCLEOTIDE SEQUENCE</scope>
    <source>
        <strain evidence="5">EUB1.1</strain>
    </source>
</reference>
<keyword evidence="3" id="KW-0963">Cytoplasm</keyword>
<evidence type="ECO:0000256" key="3">
    <source>
        <dbReference type="HAMAP-Rule" id="MF_00376"/>
    </source>
</evidence>
<comment type="similarity">
    <text evidence="3">Belongs to the CoaE family.</text>
</comment>
<dbReference type="InterPro" id="IPR001977">
    <property type="entry name" value="Depp_CoAkinase"/>
</dbReference>
<evidence type="ECO:0000256" key="4">
    <source>
        <dbReference type="NCBIfam" id="TIGR00152"/>
    </source>
</evidence>